<keyword evidence="36" id="KW-1164">Virus endocytosis by host</keyword>
<evidence type="ECO:0000256" key="50">
    <source>
        <dbReference type="ARBA" id="ARBA00023280"/>
    </source>
</evidence>
<feature type="transmembrane region" description="Helical" evidence="74">
    <location>
        <begin position="1146"/>
        <end position="1164"/>
    </location>
</feature>
<feature type="active site" description="For N-terminal protease activity" evidence="72">
    <location>
        <position position="49"/>
    </location>
</feature>
<dbReference type="GO" id="GO:0034220">
    <property type="term" value="P:monoatomic ion transmembrane transport"/>
    <property type="evidence" value="ECO:0007669"/>
    <property type="project" value="UniProtKB-KW"/>
</dbReference>
<evidence type="ECO:0000256" key="32">
    <source>
        <dbReference type="ARBA" id="ARBA00022840"/>
    </source>
</evidence>
<evidence type="ECO:0000256" key="26">
    <source>
        <dbReference type="ARBA" id="ARBA00022741"/>
    </source>
</evidence>
<keyword evidence="18" id="KW-0945">Host-virus interaction</keyword>
<dbReference type="PROSITE" id="PS50507">
    <property type="entry name" value="RDRP_SSRNA_POS"/>
    <property type="match status" value="1"/>
</dbReference>
<organismHost>
    <name type="scientific">Bos taurus</name>
    <name type="common">Bovine</name>
    <dbReference type="NCBI Taxonomy" id="9913"/>
</organismHost>
<dbReference type="PROSITE" id="PS51194">
    <property type="entry name" value="HELICASE_CTER"/>
    <property type="match status" value="2"/>
</dbReference>
<keyword evidence="28" id="KW-1161">Viral attachment to host cell</keyword>
<keyword evidence="31 71" id="KW-0720">Serine protease</keyword>
<dbReference type="InterPro" id="IPR042310">
    <property type="entry name" value="Pestivirus_E2_B"/>
</dbReference>
<evidence type="ECO:0000256" key="55">
    <source>
        <dbReference type="ARBA" id="ARBA00023578"/>
    </source>
</evidence>
<keyword evidence="25" id="KW-0540">Nuclease</keyword>
<evidence type="ECO:0000256" key="34">
    <source>
        <dbReference type="ARBA" id="ARBA00022844"/>
    </source>
</evidence>
<dbReference type="PROSITE" id="PS00531">
    <property type="entry name" value="RNASE_T2_2"/>
    <property type="match status" value="1"/>
</dbReference>
<keyword evidence="24" id="KW-0548">Nucleotidyltransferase</keyword>
<comment type="function">
    <text evidence="67">Plays an essential role in the virus replication cycle by acting as a viroporin. Forms ion conductive pores, which alters the cell permeability allowing the transport of ions and other small molecules. Forms a leader sequence to properly orient NS2 in the membrane.</text>
</comment>
<evidence type="ECO:0000256" key="8">
    <source>
        <dbReference type="ARBA" id="ARBA00010133"/>
    </source>
</evidence>
<keyword evidence="52" id="KW-0407">Ion channel</keyword>
<evidence type="ECO:0000259" key="80">
    <source>
        <dbReference type="PROSITE" id="PS51692"/>
    </source>
</evidence>
<evidence type="ECO:0000313" key="82">
    <source>
        <dbReference type="EMBL" id="QFX66041.1"/>
    </source>
</evidence>
<feature type="transmembrane region" description="Helical" evidence="74">
    <location>
        <begin position="1184"/>
        <end position="1205"/>
    </location>
</feature>
<evidence type="ECO:0000256" key="31">
    <source>
        <dbReference type="ARBA" id="ARBA00022825"/>
    </source>
</evidence>
<dbReference type="GO" id="GO:0039694">
    <property type="term" value="P:viral RNA genome replication"/>
    <property type="evidence" value="ECO:0007669"/>
    <property type="project" value="InterPro"/>
</dbReference>
<dbReference type="InterPro" id="IPR002166">
    <property type="entry name" value="RNA_pol_HCV"/>
</dbReference>
<evidence type="ECO:0000256" key="38">
    <source>
        <dbReference type="ARBA" id="ARBA00022953"/>
    </source>
</evidence>
<dbReference type="GO" id="GO:0015267">
    <property type="term" value="F:channel activity"/>
    <property type="evidence" value="ECO:0007669"/>
    <property type="project" value="UniProtKB-KW"/>
</dbReference>
<comment type="function">
    <text evidence="64">Induces a specific membrane alteration that serves as a scaffold for the virus replication complex. Plays a role in the inhibition of host innate immune response by inhibiting RIGI/IFIH1-mediated IFN-beta production.</text>
</comment>
<dbReference type="Pfam" id="PF00271">
    <property type="entry name" value="Helicase_C"/>
    <property type="match status" value="2"/>
</dbReference>
<comment type="subunit">
    <text evidence="57">Homodimer; disulfide-linked. Heterodimer with E1; disulfide-linked.</text>
</comment>
<comment type="function">
    <text evidence="55">Leader cysteine autoprotease that cleaves itself from the nascent polyprotein during translation of the viral mRNA. Once released, plays a role in the inhibition of host innate immune response by interacting with host IRF3 and inducing its proteasomal degradation.</text>
</comment>
<keyword evidence="34" id="KW-0946">Virion</keyword>
<feature type="active site" description="Charge relay system; for serine protease NS3 activity" evidence="71">
    <location>
        <position position="2865"/>
    </location>
</feature>
<dbReference type="PROSITE" id="PS51876">
    <property type="entry name" value="PV_NPRO"/>
    <property type="match status" value="1"/>
</dbReference>
<evidence type="ECO:0000259" key="79">
    <source>
        <dbReference type="PROSITE" id="PS51535"/>
    </source>
</evidence>
<keyword evidence="26" id="KW-0547">Nucleotide-binding</keyword>
<feature type="site" description="Cleavage; by autolysis" evidence="72">
    <location>
        <begin position="168"/>
        <end position="169"/>
    </location>
</feature>
<feature type="domain" description="Helicase C-terminal" evidence="78">
    <location>
        <begin position="3148"/>
        <end position="3313"/>
    </location>
</feature>
<dbReference type="InterPro" id="IPR033130">
    <property type="entry name" value="RNase_T2_His_AS_2"/>
</dbReference>
<dbReference type="PRINTS" id="PR00729">
    <property type="entry name" value="CDVENDOPTASE"/>
</dbReference>
<dbReference type="Pfam" id="PF12387">
    <property type="entry name" value="Peptidase_C74"/>
    <property type="match status" value="1"/>
</dbReference>
<dbReference type="Pfam" id="PF11889">
    <property type="entry name" value="Capsid_pestivir"/>
    <property type="match status" value="1"/>
</dbReference>
<comment type="catalytic activity">
    <reaction evidence="61">
        <text>a ribonucleotidyl-ribonucleotide-RNA + H2O = a 3'-end 3'-phospho-ribonucleotide-RNA + a 5'-end dephospho-ribonucleoside-RNA + H(+)</text>
        <dbReference type="Rhea" id="RHEA:68052"/>
        <dbReference type="Rhea" id="RHEA-COMP:10463"/>
        <dbReference type="Rhea" id="RHEA-COMP:13936"/>
        <dbReference type="Rhea" id="RHEA-COMP:17355"/>
        <dbReference type="ChEBI" id="CHEBI:15377"/>
        <dbReference type="ChEBI" id="CHEBI:15378"/>
        <dbReference type="ChEBI" id="CHEBI:83062"/>
        <dbReference type="ChEBI" id="CHEBI:138284"/>
        <dbReference type="ChEBI" id="CHEBI:173118"/>
        <dbReference type="EC" id="4.6.1.19"/>
    </reaction>
    <physiologicalReaction direction="left-to-right" evidence="61">
        <dbReference type="Rhea" id="RHEA:68053"/>
    </physiologicalReaction>
</comment>
<feature type="domain" description="Helicase ATP-binding" evidence="77">
    <location>
        <begin position="2972"/>
        <end position="3130"/>
    </location>
</feature>
<dbReference type="GO" id="GO:0070008">
    <property type="term" value="F:serine-type exopeptidase activity"/>
    <property type="evidence" value="ECO:0007669"/>
    <property type="project" value="InterPro"/>
</dbReference>
<dbReference type="SUPFAM" id="SSF54236">
    <property type="entry name" value="Ubiquitin-like"/>
    <property type="match status" value="1"/>
</dbReference>
<comment type="function">
    <text evidence="68">E1 and/or E2 are probably responsible of cell attachment with CD46 and subsequent fusion after internalization of the virion by endocytosis. Probably functions as a coeffector of fusion providing structural integrity to the fusion complex and possibly controlling exposure of the fusion motif in E1.</text>
</comment>
<feature type="transmembrane region" description="Helical" evidence="74">
    <location>
        <begin position="1283"/>
        <end position="1304"/>
    </location>
</feature>
<dbReference type="InterPro" id="IPR042311">
    <property type="entry name" value="Pestivirus_E2_D"/>
</dbReference>
<evidence type="ECO:0000256" key="25">
    <source>
        <dbReference type="ARBA" id="ARBA00022722"/>
    </source>
</evidence>
<comment type="catalytic activity">
    <reaction evidence="59">
        <text>ATP + H2O = ADP + phosphate + H(+)</text>
        <dbReference type="Rhea" id="RHEA:13065"/>
        <dbReference type="ChEBI" id="CHEBI:15377"/>
        <dbReference type="ChEBI" id="CHEBI:15378"/>
        <dbReference type="ChEBI" id="CHEBI:30616"/>
        <dbReference type="ChEBI" id="CHEBI:43474"/>
        <dbReference type="ChEBI" id="CHEBI:456216"/>
        <dbReference type="EC" id="3.6.4.13"/>
    </reaction>
</comment>
<comment type="function">
    <text evidence="66">Initial binding to target cell probably involves interaction of E(rns) with glycosaminoglycans. Also possesses intrinsic ribonuclease (RNase) activity that can inhibit the production of type I interferon and assist in the development of persistent infections.</text>
</comment>
<evidence type="ECO:0000256" key="60">
    <source>
        <dbReference type="ARBA" id="ARBA00051782"/>
    </source>
</evidence>
<dbReference type="InterPro" id="IPR027417">
    <property type="entry name" value="P-loop_NTPase"/>
</dbReference>
<dbReference type="Gene3D" id="2.30.140.40">
    <property type="entry name" value="Pestivirus Npro endopeptidase C53, interaction domain"/>
    <property type="match status" value="1"/>
</dbReference>
<dbReference type="GO" id="GO:0003723">
    <property type="term" value="F:RNA binding"/>
    <property type="evidence" value="ECO:0007669"/>
    <property type="project" value="InterPro"/>
</dbReference>
<feature type="domain" description="Peptidase C53" evidence="81">
    <location>
        <begin position="1"/>
        <end position="168"/>
    </location>
</feature>
<keyword evidence="38" id="KW-0693">Viral RNA replication</keyword>
<evidence type="ECO:0000256" key="13">
    <source>
        <dbReference type="ARBA" id="ARBA00022490"/>
    </source>
</evidence>
<evidence type="ECO:0000256" key="41">
    <source>
        <dbReference type="ARBA" id="ARBA00023050"/>
    </source>
</evidence>
<feature type="region of interest" description="Disordered" evidence="73">
    <location>
        <begin position="172"/>
        <end position="209"/>
    </location>
</feature>
<keyword evidence="17" id="KW-1165">Clathrin-mediated endocytosis of virus by host</keyword>
<dbReference type="GO" id="GO:0019062">
    <property type="term" value="P:virion attachment to host cell"/>
    <property type="evidence" value="ECO:0007669"/>
    <property type="project" value="UniProtKB-KW"/>
</dbReference>
<evidence type="ECO:0000256" key="21">
    <source>
        <dbReference type="ARBA" id="ARBA00022670"/>
    </source>
</evidence>
<comment type="function">
    <text evidence="69">Replicates the viral (+) and (-) genome. Initiates the primer-independent RNA replication via a de novo mechanism requiring GTP.</text>
</comment>
<dbReference type="GO" id="GO:0005524">
    <property type="term" value="F:ATP binding"/>
    <property type="evidence" value="ECO:0007669"/>
    <property type="project" value="UniProtKB-KW"/>
</dbReference>
<dbReference type="GO" id="GO:0004197">
    <property type="term" value="F:cysteine-type endopeptidase activity"/>
    <property type="evidence" value="ECO:0007669"/>
    <property type="project" value="UniProtKB-UniRule"/>
</dbReference>
<evidence type="ECO:0000256" key="59">
    <source>
        <dbReference type="ARBA" id="ARBA00047984"/>
    </source>
</evidence>
<keyword evidence="48" id="KW-1035">Host cytoplasm</keyword>
<accession>A0A5P9VJ80</accession>
<evidence type="ECO:0000256" key="35">
    <source>
        <dbReference type="ARBA" id="ARBA00022870"/>
    </source>
</evidence>
<feature type="transmembrane region" description="Helical" evidence="74">
    <location>
        <begin position="1250"/>
        <end position="1271"/>
    </location>
</feature>
<evidence type="ECO:0000256" key="37">
    <source>
        <dbReference type="ARBA" id="ARBA00022931"/>
    </source>
</evidence>
<keyword evidence="47" id="KW-1038">Host endoplasmic reticulum</keyword>
<dbReference type="FunFam" id="3.30.70.270:FF:000083">
    <property type="entry name" value="Genome polyprotein"/>
    <property type="match status" value="1"/>
</dbReference>
<keyword evidence="23 74" id="KW-0812">Transmembrane</keyword>
<dbReference type="GO" id="GO:0039520">
    <property type="term" value="P:symbiont-mediated activation of host autophagy"/>
    <property type="evidence" value="ECO:0007669"/>
    <property type="project" value="UniProtKB-KW"/>
</dbReference>
<evidence type="ECO:0000256" key="52">
    <source>
        <dbReference type="ARBA" id="ARBA00023303"/>
    </source>
</evidence>
<dbReference type="FunFam" id="3.30.70.270:FF:000051">
    <property type="entry name" value="Genome polyprotein"/>
    <property type="match status" value="1"/>
</dbReference>
<dbReference type="InterPro" id="IPR049486">
    <property type="entry name" value="NS3-hel_C_flaviviridae"/>
</dbReference>
<feature type="transmembrane region" description="Helical" evidence="74">
    <location>
        <begin position="1080"/>
        <end position="1099"/>
    </location>
</feature>
<sequence>MELITNELLYKTYKQKPVGVEEPVYDQAGNPLFGERGAIHPQSTLKLPHKRGEREVPTNLASLPKRGDCRSGNSKGPVSGIYLKPGPQFFQDYKGPVYHRAPLELFEEGHMCEITKRIGRVTGSDGKLYHIYVCVDGCIMVKSATRSHQKVLKWIYNRLDCPLWVTSCSDTKEEGATRKKQQKPDRLEKGKMKIVPKESEKDSKTRPPDATIVVDGVKYQVKKKGKVKSKNTQDGLYHNKNKPQESRKKLEKALLAWAILAVVLFQVAMGENITQWNLQDNGTEGIQRAMFQRGVNRSLHGIWPEKICTGVPSHLATDTELKTIHGMMDASEKTNYTCCRLQRHEWNKHGWCNWYNIEPWILLMNRTQANLTEGQPPRECAVTCRYDRDSDLNVVTQARDSPTSLTGCKKGKNFSFAGILMQGPCNFEISASDVLFKEHDCTNIFQDTAHYLVDGMTNSLEGARQGTAKLTTWLGRQLGILGKKLENKSKTWFGAYADSPYCDVERKLGYIWFTKNCTPACLPKNTRIIGPGMFDTNGDDGKILHEMGGHLSEILLLSLVVLSDFAPETASAMYLILHFSIPQSHNDVIDCDKNQLNITVELTTADVVPGTVWNLGKYVCIRPDWWPYETATVLAFEEVGQVLKIALRAMRDLTRIWNAATTTAFLVCLVKVVRGQVLQGILWLLLITGVQGYPDCKPDHSYAIAKNEKIGLLGAESLTTVWKDYSPDMRLEDTMVIVWCKNGQFKFLERCAKEARYLAILHTRALPTSVVFKKLFDARVQKDIVEMDDNFEFGLCPCDAKPIVRGKFNTTLLNGPAFQMVCPIGWTGTVSCMLANEDTLDTTVVRTYRRSKPFSYRQGCITQKVLGEDLYDCTLGGNWTCVTGDQLRYIGGPIESCKWCGYRFLKGEGLPHYPIGKCRLENETGYRLVDDTSCNRGGVAIVSSGLVKCKIGDTVVQVVAMDTNLGPMPCKPYEIISSEGPVEKTACTFNYTRTLRNKYYEPRDSYFQQYMLKGEYQYWFDLEVTDHHRDYFAESILVIVVALLGGRYVLWLLVTYMVLSEQKALGIQYGAGEVVMMGNLLTHNNIEVVTYFLLLYLLLREDSIKRWVLLLYHTFVTHPLKSVVVILLMIGDIVKADSGIQGYWEQVDLCFIVIVLIVMGLIIARRDPTVVPLVTIVASLRVTGLTFGPGVDVAMAVMTLTLLMVSYLTDYFRYKRWLQCILSLVAGVFLIRSLVHLGRIEAPELMIPNWRPLTFILLYLISTAVVTKWKVDIAGLLLQGVPILLLITTLWADFLTLVLILPTYELAKLYYLKTIKTDVERSWLGGLDYTRVDNIYDVSESGEGVYLFPSRQKGRNVSILLPLVRATLISCISSKWQMVYMAYLTIDFMYYMHRKIIEEISGGTNMLSRVVAALIELNWSIEEEESKGLKKFYLLSGRLRNLIMKHKVRNETVAGWYGEEEVYGMPKIITIIKASTLNKSRHCILCTVCEGRKWKGGTCPKCGRHGKPITCGMSLADFEERHYKRIFIREGNFEGPFRQEYNGFVQYTARGQLFLRNLPVLATKMKMLMVGNLGEEIGDLEHLGWILRGPAVCKKITEHEKCHVNILDKLTAFFGIMPRGTTPRAPVRFPTSLLKVRRGLETGWAYTHQGGISSVDHVTAGKDLLVCDSMGRTRVVCQSNNRLTDETEYGVKTDSGCPDGARCYVLNPEAVNISGSKGAVVHLQKTGGEFTCVTASGTPAFFDLKNLKGWSGLPIFEASSGRVVGRVKVGKNEESKPTKIMSGIQTVSKNTADLTEMVKKITSMNRGDFKQITLATGAGKTTELPKAVIEEIGRHKRVLVLIPLRAAAESVYQYMRLKHPSISFNLRIGDMKEGDMATGITYASYGYFCQMPQPKLRAAMVEYSYIFLDEYHCATPEQLAIIGKIHRFSESIRVVAMTATPAGSVTTTGQKHPIEEFIAPEVMKGEDLGSQFLDIAGLKIPVDEMKGNMLVFVPTRNMAVEVAKKLKAKGYNSGYYYSGEDPANLRVVTSQSPYVVVATNAIESGVTLPDLDTVVDTGLKCEKRVRVSSKIPFIVTGLKRMAVTVGEQAQRRGRVGRVKPGRYYRSQETATGSKDYHYDLLQAQRYGIEDGINVTKSFREMNYDWSLYEEDSLLITQLEILNNLLISDDLPAAVKNIMARTDHPEPIQLAYNSYEVQVPVLFPKIRNGEVTDTYENYSFLNARKLGEDVPVYIYATEDEDLAVDLLGLDWPDPGNQQVLETGKALKQVVGLSSAENALLIALFGYVGYQALSKRHVPMVTDIYTIEDQRLEDTTHLQYAPNAIRTEGTETELKELALGDLDKIMGAVSDYASGGLEFIKSQAEKIKTAPAFKENVEAAKGYVQKFIDSLIENKETIVRYGLWGTHTALYKSIAARLGHETAFATLVVKWLAFGGESVSDHVRQAAVDLVVYYVMNKPSFPGDSETQQEGRRFVASLFISALATYTYKTWNYHNLAKVVEPALAYLPYATSALKMFTPTRLESVVILSTTIYKTYLSIRKGKSDGLLGTGISAAMEILSQNPVSVGISVMLGVGAIAAHNAIESSEQKRTLLMKVFGHIHHRRPETGRHHPPPVRTQRHKNRGDRDRIERNVALGDLDKIMGAVSDYKRIFIREGNFEGPFRQEYNDNIQKESTLHLVLRLRGGMQIFVKTLTGKTVTLEVEPSDTIENVKAKIQDKEGIPPDQQRLIFAGKQLEDGRTLSDYNIQKESTLHLVLRLRGGGPAVCKKITEHEKCHVNILDKLTAFFGIMPRGTTPRAPVRFPTSLLKVRRGLETGWAYTHQGGISSVDHVTAGKDLLVCDSMGRTRVVCQSNNRLTDETEYGVKTDSGCPDGARCYVLNPEAVNISGSKGAVVHLQKTGGEFTCVTASGTPAFFDLKNLKGWSGLPIFEASSGRVVGRVKVGKNEESKPTKIMSGIQTVSKNTADLTEMVKKITSMNRGDFKQITLATGAGKTTELPKAVIEEIGRHKRVLVLIPLRAAAESVYQYMRLKHPSISFNLRIGDMKEGDMATGITYASYGYFCQMPQPKLRAAMVEYSYIFLDEYHCATPEQLAIIGKIHRFSESIRVVAMTATPAGSVTTTGQKHPIEEFIAPEVMKGEDLGSQFLDIAGLKIPVDEMKGNMLVFVPTRNMAVEVAKKLKAKGYNSGYYYSGEDPANLRVVTSQSPYVVVATNAIESGVTLPDLDTVVDTGLKCEKRVRVSSKIPFIVTGLKRMAVTVGEQAQRRGRVGRVKPGRYYRSQETATGSKDYHYDLLQAQRYGIEDGINVTKSFREMNYDWSLYEEDSLLITQLEILNNLLISDDLPAAVKNIMARTDHPEPIQLAYNSYEVQVPVLFPKIRNGEVTDTYENYSFLNARKLGEDVPVYIYATEDEDLAVDLLGLDWPDPGNQQVLETGKALKQVVGLSSAENALLIALFGYVGYQALSKRHVPMVTDIYTIEDQRLEDTTHLQYAPNAIRTEGTETELKELALGDLDKIMGAVSDYASGGLEFIKSQAEKIKTAPAFKENVEAAKGYVQKFIDSLIENKETIVRYGLWGTHTALYKSIAARLGHETAFATLVVKWLAFGGESVSDHVRQAAVDLVVYYVMNKPSFPGDSETQQEGRRFVASLFISALATYTYKTWNYHNLAKVVEPALAYLPYATSALKMFTPTRLESVVILSTTIYKTYLSIRKGKSDGLLGTGISAAMEILSQNPVSVGISVMLGVGAIAAHNAIESSEQKRTLLMKVFVKNFLDQAATDELVKENPEKIIMALFEAVQTIGNPLRLIYHLYGVYYKGWEAKELSERTAGRNLFTLIMFEAFELLGMDSEGKIRNLSGNYILDLICSLHKQINRGLKKMVLGWAPAPFSCDWTPGDERIKLPTDNYLRVETRCPCGYEMKAFRNVSGGLTKVEEKGPFLCRNRPGRGPVNYRVTKYYDDNLREIKPVAKLEGQVELYYKGVTSRIDYSKGKMLLATDKWEVEHGTITRLVKRYTGVGFRGAYLGDEPNHHDLVERNCATITKNTVQFLKMKKGCAFTYDLTISNLTRLIELVHRNNLEEKDIPTATVTTWLAYTFVNEDVGTIRPVLGERIIPDPVVDVNLQPEVQLDTSEIGVTIVGREALMTTGTTPVVEKVEPSTDDNQGLVKIGLDKGNYPGPGLQTRTLVEEIHQKDERPFVLILGSKNSMSNRAKTAKNLNLYTGNDPKEIRDLMAEGRMLVVALKDIDHELSELVDFKGTFLDREALEALSLGQPRPKRVTKAAIRNLLEHEKQVEIPNWFRSDDPVFLEVTVKKNKYHLVGDVGEVKNLAKELGATDQTRIVKEVGSRTYTMKLSSWFLQSSKKEMSLTPLFEELLLRCPPKSKENKGHMASAYQLAQGNWEPLGCGVYLGTIPARRVKIHPYEAYLKLKDLLEEEEKKPKVRDRVIREHNKWILKKIRFQGGLNTKKMLNPGRLSEQLDREGHKRNIYNKQISAIMSGAGIRLEKLPIVRAQTDTKSFHEAIRDKIDKNENQQNPELHNKLLEIFHTIADPTLKHTYGEVTWEQLEAGINRKGAAGFLENKNIGEVLDSEKHLVEQLVKDLKAGKKIRYYETAIPKNEKRDVSDDWQAGDLVDEKKPRVIQYPEAKTRLAITKVMYNWVKQQPVVIPGYEGKTPLFNIFNKVRKEWDLFNEPVAVSFDTKAWDTQVTSRDLHLIGEIQKYYYKKEWHRFIDTITDHMVEVPVITADGEVYIRNGQRGSGQPDTSAGNSMLNVLTMMYAFCESTGVPYKSFNRVARIHVCGDDGFLITEKGLGLRFADKGMQILHEAGKPQKITEGEKMKIAYRFEDIEFCSHTPVPVRWSDNTSSYMSGRDTAVILSKMATRLDSSGERGTTAYEKAVAFSFLLMYSWNPLIRRICLLVLSQQPEVTPSTQTTYYYKGDPIGAYKEVIGRNLIELKRTGFEKLANLNLSMSTLGIWTKHTSKRIIEDCVAIGKEEGNYLVNADRLISSKTGHIYLPDKGYTLQGKFYEQLQLRAGTSQVAVVGTERYKLGPIVNLLLRRLKILLMAAIGTSR</sequence>
<keyword evidence="37 72" id="KW-1092">Inhibition of host IRF3 by virus</keyword>
<feature type="compositionally biased region" description="Basic and acidic residues" evidence="73">
    <location>
        <begin position="172"/>
        <end position="207"/>
    </location>
</feature>
<evidence type="ECO:0000256" key="4">
    <source>
        <dbReference type="ARBA" id="ARBA00004482"/>
    </source>
</evidence>
<evidence type="ECO:0000256" key="22">
    <source>
        <dbReference type="ARBA" id="ARBA00022679"/>
    </source>
</evidence>
<dbReference type="PROSITE" id="PS51692">
    <property type="entry name" value="PESTIVIRUS_NS2_PRO"/>
    <property type="match status" value="1"/>
</dbReference>
<dbReference type="Pfam" id="PF00240">
    <property type="entry name" value="ubiquitin"/>
    <property type="match status" value="1"/>
</dbReference>
<feature type="region of interest" description="Disordered" evidence="73">
    <location>
        <begin position="47"/>
        <end position="73"/>
    </location>
</feature>
<dbReference type="Pfam" id="PF20907">
    <property type="entry name" value="Flav_NS3-hel_C"/>
    <property type="match status" value="2"/>
</dbReference>
<dbReference type="InterPro" id="IPR000626">
    <property type="entry name" value="Ubiquitin-like_dom"/>
</dbReference>
<keyword evidence="33" id="KW-0832">Ubl conjugation</keyword>
<evidence type="ECO:0000259" key="77">
    <source>
        <dbReference type="PROSITE" id="PS51192"/>
    </source>
</evidence>
<comment type="similarity">
    <text evidence="8">Belongs to the pestivirus polyprotein family.</text>
</comment>
<dbReference type="FunFam" id="3.40.50.300:FF:001127">
    <property type="entry name" value="Genome polyprotein"/>
    <property type="match status" value="2"/>
</dbReference>
<dbReference type="InterPro" id="IPR007094">
    <property type="entry name" value="RNA-dir_pol_PSvirus"/>
</dbReference>
<keyword evidence="45" id="KW-1015">Disulfide bond</keyword>
<evidence type="ECO:0000256" key="61">
    <source>
        <dbReference type="ARBA" id="ARBA00052199"/>
    </source>
</evidence>
<dbReference type="InterPro" id="IPR042542">
    <property type="entry name" value="Peptidase_C53_interaction"/>
</dbReference>
<dbReference type="SUPFAM" id="SSF55895">
    <property type="entry name" value="Ribonuclease Rh-like"/>
    <property type="match status" value="1"/>
</dbReference>
<dbReference type="Gene3D" id="3.90.730.10">
    <property type="entry name" value="Ribonuclease T2-like"/>
    <property type="match status" value="1"/>
</dbReference>
<feature type="active site" description="Charge relay system; for serine protease NS3 activity" evidence="71">
    <location>
        <position position="1657"/>
    </location>
</feature>
<evidence type="ECO:0000256" key="27">
    <source>
        <dbReference type="ARBA" id="ARBA00022801"/>
    </source>
</evidence>
<dbReference type="InterPro" id="IPR029071">
    <property type="entry name" value="Ubiquitin-like_domsf"/>
</dbReference>
<dbReference type="InterPro" id="IPR032521">
    <property type="entry name" value="Pestivirus_E2"/>
</dbReference>
<comment type="function">
    <text evidence="54">Acts as a cofactor for the NS3 protease activity.</text>
</comment>
<dbReference type="Gene3D" id="2.60.40.4200">
    <property type="entry name" value="Pestivirus envelope glycoprotein E2, C-terminal domain"/>
    <property type="match status" value="1"/>
</dbReference>
<evidence type="ECO:0000259" key="75">
    <source>
        <dbReference type="PROSITE" id="PS50053"/>
    </source>
</evidence>
<dbReference type="Pfam" id="PF05578">
    <property type="entry name" value="Peptidase_S31"/>
    <property type="match status" value="2"/>
</dbReference>
<evidence type="ECO:0000256" key="48">
    <source>
        <dbReference type="ARBA" id="ARBA00023200"/>
    </source>
</evidence>
<dbReference type="CDD" id="cd23201">
    <property type="entry name" value="Pestivirus_RdRp"/>
    <property type="match status" value="1"/>
</dbReference>
<dbReference type="GO" id="GO:0017111">
    <property type="term" value="F:ribonucleoside triphosphate phosphatase activity"/>
    <property type="evidence" value="ECO:0007669"/>
    <property type="project" value="UniProtKB-EC"/>
</dbReference>
<dbReference type="Gene3D" id="2.60.320.20">
    <property type="entry name" value="Pestivirus envelope glycoprotein E2, domain A"/>
    <property type="match status" value="1"/>
</dbReference>
<keyword evidence="49" id="KW-0456">Lyase</keyword>
<feature type="domain" description="Helicase C-terminal" evidence="78">
    <location>
        <begin position="1977"/>
        <end position="2142"/>
    </location>
</feature>
<keyword evidence="29" id="KW-0347">Helicase</keyword>
<evidence type="ECO:0000256" key="49">
    <source>
        <dbReference type="ARBA" id="ARBA00023239"/>
    </source>
</evidence>
<dbReference type="InterPro" id="IPR000280">
    <property type="entry name" value="Pestivirus_NS3_S31"/>
</dbReference>
<dbReference type="SUPFAM" id="SSF52540">
    <property type="entry name" value="P-loop containing nucleoside triphosphate hydrolases"/>
    <property type="match status" value="2"/>
</dbReference>
<evidence type="ECO:0000256" key="39">
    <source>
        <dbReference type="ARBA" id="ARBA00022989"/>
    </source>
</evidence>
<feature type="transmembrane region" description="Helical" evidence="74">
    <location>
        <begin position="1217"/>
        <end position="1238"/>
    </location>
</feature>
<dbReference type="Pfam" id="PF07652">
    <property type="entry name" value="Flavi_DEAD"/>
    <property type="match status" value="2"/>
</dbReference>
<evidence type="ECO:0000256" key="2">
    <source>
        <dbReference type="ARBA" id="ARBA00004192"/>
    </source>
</evidence>
<reference evidence="82" key="1">
    <citation type="submission" date="2019-04" db="EMBL/GenBank/DDBJ databases">
        <authorList>
            <person name="Neill J.D."/>
            <person name="Crosley B."/>
            <person name="Falkenberg S.M."/>
        </authorList>
    </citation>
    <scope>NUCLEOTIDE SEQUENCE</scope>
    <source>
        <strain evidence="82">CA2006</strain>
    </source>
</reference>
<dbReference type="SMART" id="SM00490">
    <property type="entry name" value="HELICc"/>
    <property type="match status" value="2"/>
</dbReference>
<dbReference type="GO" id="GO:0075512">
    <property type="term" value="P:clathrin-dependent endocytosis of virus by host cell"/>
    <property type="evidence" value="ECO:0007669"/>
    <property type="project" value="UniProtKB-KW"/>
</dbReference>
<evidence type="ECO:0000256" key="72">
    <source>
        <dbReference type="PROSITE-ProRule" id="PRU01224"/>
    </source>
</evidence>
<dbReference type="SMART" id="SM00213">
    <property type="entry name" value="UBQ"/>
    <property type="match status" value="1"/>
</dbReference>
<dbReference type="GO" id="GO:0039548">
    <property type="term" value="P:symbiont-mediated suppression of host cytoplasmic pattern recognition receptor signaling pathway via inhibition of IRF3 activity"/>
    <property type="evidence" value="ECO:0007669"/>
    <property type="project" value="UniProtKB-KW"/>
</dbReference>
<keyword evidence="39 74" id="KW-1133">Transmembrane helix</keyword>
<dbReference type="GO" id="GO:0006508">
    <property type="term" value="P:proteolysis"/>
    <property type="evidence" value="ECO:0007669"/>
    <property type="project" value="UniProtKB-KW"/>
</dbReference>
<evidence type="ECO:0000256" key="51">
    <source>
        <dbReference type="ARBA" id="ARBA00023296"/>
    </source>
</evidence>
<evidence type="ECO:0000256" key="69">
    <source>
        <dbReference type="ARBA" id="ARBA00060359"/>
    </source>
</evidence>
<keyword evidence="46" id="KW-0325">Glycoprotein</keyword>
<feature type="active site" description="Charge relay system; for serine protease NS3 activity" evidence="71">
    <location>
        <position position="1751"/>
    </location>
</feature>
<keyword evidence="20 72" id="KW-1090">Inhibition of host innate immune response by virus</keyword>
<comment type="subcellular location">
    <subcellularLocation>
        <location evidence="5">Cytoplasm</location>
    </subcellularLocation>
    <subcellularLocation>
        <location evidence="2">Host cytoplasm</location>
    </subcellularLocation>
    <subcellularLocation>
        <location evidence="4">Host endoplasmic reticulum membrane</location>
        <topology evidence="4">Single-pass type I membrane protein</topology>
    </subcellularLocation>
    <subcellularLocation>
        <location evidence="3">Host membrane</location>
        <topology evidence="3">Peripheral membrane protein</topology>
    </subcellularLocation>
    <subcellularLocation>
        <location evidence="7">Virion membrane</location>
        <topology evidence="7">Peripheral membrane protein</topology>
    </subcellularLocation>
    <subcellularLocation>
        <location evidence="6">Virion membrane</location>
        <topology evidence="6">Single-pass type I membrane protein</topology>
    </subcellularLocation>
</comment>
<evidence type="ECO:0000256" key="62">
    <source>
        <dbReference type="ARBA" id="ARBA00052611"/>
    </source>
</evidence>
<keyword evidence="22" id="KW-0808">Transferase</keyword>
<dbReference type="PROSITE" id="PS51535">
    <property type="entry name" value="PESTIVIRUS_NS3PRO"/>
    <property type="match status" value="2"/>
</dbReference>
<dbReference type="GO" id="GO:0003968">
    <property type="term" value="F:RNA-directed RNA polymerase activity"/>
    <property type="evidence" value="ECO:0007669"/>
    <property type="project" value="UniProtKB-KW"/>
</dbReference>
<organism evidence="82">
    <name type="scientific">Bovine viral diarrhea virus</name>
    <name type="common">BVDV</name>
    <name type="synonym">Mucosal disease virus</name>
    <dbReference type="NCBI Taxonomy" id="11099"/>
    <lineage>
        <taxon>Viruses</taxon>
        <taxon>Riboviria</taxon>
        <taxon>Orthornavirae</taxon>
        <taxon>Kitrinoviricota</taxon>
        <taxon>Flasuviricetes</taxon>
        <taxon>Amarillovirales</taxon>
        <taxon>Flaviviridae</taxon>
        <taxon>Pestivirus</taxon>
        <taxon>Pestivirus bovis</taxon>
    </lineage>
</organism>
<protein>
    <recommendedName>
        <fullName evidence="9">Genome polyprotein</fullName>
    </recommendedName>
</protein>
<feature type="domain" description="Peptidase S31" evidence="79">
    <location>
        <begin position="2760"/>
        <end position="2933"/>
    </location>
</feature>
<keyword evidence="27 71" id="KW-0378">Hydrolase</keyword>
<dbReference type="SUPFAM" id="SSF56672">
    <property type="entry name" value="DNA/RNA polymerases"/>
    <property type="match status" value="1"/>
</dbReference>
<keyword evidence="15" id="KW-1168">Fusion of virus membrane with host membrane</keyword>
<feature type="active site" description="Charge relay system; for serine protease NS3 activity" evidence="71">
    <location>
        <position position="2828"/>
    </location>
</feature>
<evidence type="ECO:0000256" key="63">
    <source>
        <dbReference type="ARBA" id="ARBA00055401"/>
    </source>
</evidence>
<evidence type="ECO:0000259" key="81">
    <source>
        <dbReference type="PROSITE" id="PS51876"/>
    </source>
</evidence>
<keyword evidence="13" id="KW-0963">Cytoplasm</keyword>
<evidence type="ECO:0000256" key="47">
    <source>
        <dbReference type="ARBA" id="ARBA00023184"/>
    </source>
</evidence>
<evidence type="ECO:0000256" key="42">
    <source>
        <dbReference type="ARBA" id="ARBA00023065"/>
    </source>
</evidence>
<comment type="function">
    <text evidence="53">Plays a role in the regulation of viral RNA replication.</text>
</comment>
<proteinExistence type="inferred from homology"/>
<evidence type="ECO:0000256" key="30">
    <source>
        <dbReference type="ARBA" id="ARBA00022807"/>
    </source>
</evidence>
<keyword evidence="19" id="KW-1162">Viral penetration into host cytoplasm</keyword>
<evidence type="ECO:0000256" key="17">
    <source>
        <dbReference type="ARBA" id="ARBA00022570"/>
    </source>
</evidence>
<dbReference type="InterPro" id="IPR043502">
    <property type="entry name" value="DNA/RNA_pol_sf"/>
</dbReference>
<feature type="region of interest" description="Disordered" evidence="73">
    <location>
        <begin position="2600"/>
        <end position="2624"/>
    </location>
</feature>
<name>A0A5P9VJ80_BVDV</name>
<dbReference type="Gene3D" id="3.40.50.300">
    <property type="entry name" value="P-loop containing nucleotide triphosphate hydrolases"/>
    <property type="match status" value="4"/>
</dbReference>
<feature type="domain" description="Peptidase S31" evidence="79">
    <location>
        <begin position="1589"/>
        <end position="1762"/>
    </location>
</feature>
<keyword evidence="41" id="KW-1072">Activation of host autophagy by virus</keyword>
<dbReference type="PROSITE" id="PS50053">
    <property type="entry name" value="UBIQUITIN_2"/>
    <property type="match status" value="1"/>
</dbReference>
<evidence type="ECO:0000256" key="36">
    <source>
        <dbReference type="ARBA" id="ARBA00022890"/>
    </source>
</evidence>
<dbReference type="InterPro" id="IPR042309">
    <property type="entry name" value="Pestivirus_E2_A"/>
</dbReference>
<comment type="catalytic activity">
    <reaction evidence="62">
        <text>a ribonucleotidyl-ribonucleotide-RNA = a 3'-end 2',3'-cyclophospho-ribonucleotide-RNA + a 5'-end dephospho-ribonucleoside-RNA</text>
        <dbReference type="Rhea" id="RHEA:67796"/>
        <dbReference type="Rhea" id="RHEA-COMP:10464"/>
        <dbReference type="Rhea" id="RHEA-COMP:13936"/>
        <dbReference type="Rhea" id="RHEA-COMP:17355"/>
        <dbReference type="ChEBI" id="CHEBI:83064"/>
        <dbReference type="ChEBI" id="CHEBI:138284"/>
        <dbReference type="ChEBI" id="CHEBI:173118"/>
    </reaction>
    <physiologicalReaction direction="left-to-right" evidence="62">
        <dbReference type="Rhea" id="RHEA:67797"/>
    </physiologicalReaction>
</comment>
<dbReference type="InterPro" id="IPR022120">
    <property type="entry name" value="NS2"/>
</dbReference>
<dbReference type="InterPro" id="IPR030399">
    <property type="entry name" value="NS2_C74"/>
</dbReference>
<evidence type="ECO:0000256" key="46">
    <source>
        <dbReference type="ARBA" id="ARBA00023180"/>
    </source>
</evidence>
<dbReference type="PROSITE" id="PS51192">
    <property type="entry name" value="HELICASE_ATP_BIND_1"/>
    <property type="match status" value="2"/>
</dbReference>
<keyword evidence="51" id="KW-1160">Virus entry into host cell</keyword>
<evidence type="ECO:0000256" key="24">
    <source>
        <dbReference type="ARBA" id="ARBA00022695"/>
    </source>
</evidence>
<dbReference type="PANTHER" id="PTHR10666">
    <property type="entry name" value="UBIQUITIN"/>
    <property type="match status" value="1"/>
</dbReference>
<evidence type="ECO:0000256" key="70">
    <source>
        <dbReference type="ARBA" id="ARBA00065048"/>
    </source>
</evidence>
<evidence type="ECO:0000256" key="65">
    <source>
        <dbReference type="ARBA" id="ARBA00056976"/>
    </source>
</evidence>
<dbReference type="CDD" id="cd17931">
    <property type="entry name" value="DEXHc_viral_Ns3"/>
    <property type="match status" value="2"/>
</dbReference>
<dbReference type="InterPro" id="IPR050158">
    <property type="entry name" value="Ubiquitin_ubiquitin-like"/>
</dbReference>
<evidence type="ECO:0000256" key="43">
    <source>
        <dbReference type="ARBA" id="ARBA00023134"/>
    </source>
</evidence>
<keyword evidence="44 74" id="KW-0472">Membrane</keyword>
<dbReference type="Pfam" id="PF00998">
    <property type="entry name" value="RdRP_3"/>
    <property type="match status" value="1"/>
</dbReference>
<evidence type="ECO:0000256" key="44">
    <source>
        <dbReference type="ARBA" id="ARBA00023136"/>
    </source>
</evidence>
<keyword evidence="42" id="KW-0406">Ion transport</keyword>
<keyword evidence="40" id="KW-1182">Viral ion channel</keyword>
<evidence type="ECO:0000256" key="68">
    <source>
        <dbReference type="ARBA" id="ARBA00060156"/>
    </source>
</evidence>
<dbReference type="FunFam" id="3.90.730.10:FF:000005">
    <property type="entry name" value="Genome polyprotein"/>
    <property type="match status" value="1"/>
</dbReference>
<evidence type="ECO:0000256" key="53">
    <source>
        <dbReference type="ARBA" id="ARBA00023574"/>
    </source>
</evidence>
<evidence type="ECO:0000256" key="57">
    <source>
        <dbReference type="ARBA" id="ARBA00046377"/>
    </source>
</evidence>
<feature type="transmembrane region" description="Helical" evidence="74">
    <location>
        <begin position="1111"/>
        <end position="1134"/>
    </location>
</feature>
<evidence type="ECO:0000256" key="71">
    <source>
        <dbReference type="PROSITE-ProRule" id="PRU00868"/>
    </source>
</evidence>
<evidence type="ECO:0000256" key="74">
    <source>
        <dbReference type="SAM" id="Phobius"/>
    </source>
</evidence>
<evidence type="ECO:0000256" key="45">
    <source>
        <dbReference type="ARBA" id="ARBA00023157"/>
    </source>
</evidence>
<evidence type="ECO:0000256" key="33">
    <source>
        <dbReference type="ARBA" id="ARBA00022843"/>
    </source>
</evidence>
<dbReference type="PROSITE" id="PS00299">
    <property type="entry name" value="UBIQUITIN_1"/>
    <property type="match status" value="1"/>
</dbReference>
<evidence type="ECO:0000256" key="5">
    <source>
        <dbReference type="ARBA" id="ARBA00004496"/>
    </source>
</evidence>
<dbReference type="Gene3D" id="3.30.70.270">
    <property type="match status" value="2"/>
</dbReference>
<dbReference type="Pfam" id="PF05550">
    <property type="entry name" value="Peptidase_C53"/>
    <property type="match status" value="1"/>
</dbReference>
<keyword evidence="10" id="KW-0813">Transport</keyword>
<feature type="active site" description="For N-terminal protease activity" evidence="72">
    <location>
        <position position="69"/>
    </location>
</feature>
<feature type="active site" description="Charge relay system; for serine protease NS3 activity" evidence="71">
    <location>
        <position position="2922"/>
    </location>
</feature>
<evidence type="ECO:0000256" key="73">
    <source>
        <dbReference type="SAM" id="MobiDB-lite"/>
    </source>
</evidence>
<dbReference type="InterPro" id="IPR008751">
    <property type="entry name" value="Peptidase_C53"/>
</dbReference>
<keyword evidence="21 71" id="KW-0645">Protease</keyword>
<feature type="domain" description="Peptidase C74" evidence="80">
    <location>
        <begin position="1440"/>
        <end position="1588"/>
    </location>
</feature>
<dbReference type="InterPro" id="IPR011492">
    <property type="entry name" value="Flavi_DEAD"/>
</dbReference>
<dbReference type="GO" id="GO:0039654">
    <property type="term" value="P:fusion of virus membrane with host endosome membrane"/>
    <property type="evidence" value="ECO:0007669"/>
    <property type="project" value="UniProtKB-KW"/>
</dbReference>
<dbReference type="Gene3D" id="3.10.20.90">
    <property type="entry name" value="Phosphatidylinositol 3-kinase Catalytic Subunit, Chain A, domain 1"/>
    <property type="match status" value="1"/>
</dbReference>
<dbReference type="FunFam" id="3.40.50.300:FF:001125">
    <property type="entry name" value="Genome polyprotein"/>
    <property type="match status" value="2"/>
</dbReference>
<keyword evidence="30 72" id="KW-0788">Thiol protease</keyword>
<comment type="catalytic activity">
    <reaction evidence="58">
        <text>a ribonucleoside 5'-triphosphate + H2O = a ribonucleoside 5'-diphosphate + phosphate + H(+)</text>
        <dbReference type="Rhea" id="RHEA:23680"/>
        <dbReference type="ChEBI" id="CHEBI:15377"/>
        <dbReference type="ChEBI" id="CHEBI:15378"/>
        <dbReference type="ChEBI" id="CHEBI:43474"/>
        <dbReference type="ChEBI" id="CHEBI:57930"/>
        <dbReference type="ChEBI" id="CHEBI:61557"/>
        <dbReference type="EC" id="3.6.1.15"/>
    </reaction>
</comment>
<dbReference type="EMBL" id="MK775204">
    <property type="protein sequence ID" value="QFX66041.1"/>
    <property type="molecule type" value="Genomic_RNA"/>
</dbReference>
<evidence type="ECO:0000256" key="29">
    <source>
        <dbReference type="ARBA" id="ARBA00022806"/>
    </source>
</evidence>
<feature type="domain" description="Helicase ATP-binding" evidence="77">
    <location>
        <begin position="1801"/>
        <end position="1959"/>
    </location>
</feature>
<dbReference type="InterPro" id="IPR043128">
    <property type="entry name" value="Rev_trsase/Diguanyl_cyclase"/>
</dbReference>
<evidence type="ECO:0000256" key="23">
    <source>
        <dbReference type="ARBA" id="ARBA00022692"/>
    </source>
</evidence>
<dbReference type="GO" id="GO:0055036">
    <property type="term" value="C:virion membrane"/>
    <property type="evidence" value="ECO:0007669"/>
    <property type="project" value="UniProtKB-SubCell"/>
</dbReference>
<comment type="function">
    <text evidence="65">Uncleaved NS2-3 is required for production of infectious virus.</text>
</comment>
<dbReference type="GO" id="GO:0044167">
    <property type="term" value="C:host cell endoplasmic reticulum membrane"/>
    <property type="evidence" value="ECO:0007669"/>
    <property type="project" value="UniProtKB-SubCell"/>
</dbReference>
<evidence type="ECO:0000256" key="58">
    <source>
        <dbReference type="ARBA" id="ARBA00047631"/>
    </source>
</evidence>
<keyword evidence="14" id="KW-1017">Isopeptide bond</keyword>
<dbReference type="InterPro" id="IPR014001">
    <property type="entry name" value="Helicase_ATP-bd"/>
</dbReference>
<evidence type="ECO:0000256" key="11">
    <source>
        <dbReference type="ARBA" id="ARBA00022482"/>
    </source>
</evidence>
<evidence type="ECO:0000256" key="28">
    <source>
        <dbReference type="ARBA" id="ARBA00022804"/>
    </source>
</evidence>
<feature type="domain" description="Ubiquitin-like" evidence="75">
    <location>
        <begin position="2684"/>
        <end position="2759"/>
    </location>
</feature>
<keyword evidence="43" id="KW-0342">GTP-binding</keyword>
<evidence type="ECO:0000256" key="67">
    <source>
        <dbReference type="ARBA" id="ARBA00059347"/>
    </source>
</evidence>
<evidence type="ECO:0000256" key="19">
    <source>
        <dbReference type="ARBA" id="ARBA00022595"/>
    </source>
</evidence>
<evidence type="ECO:0000256" key="14">
    <source>
        <dbReference type="ARBA" id="ARBA00022499"/>
    </source>
</evidence>
<keyword evidence="32" id="KW-0067">ATP-binding</keyword>
<feature type="compositionally biased region" description="Basic residues" evidence="73">
    <location>
        <begin position="2600"/>
        <end position="2621"/>
    </location>
</feature>
<evidence type="ECO:0000259" key="76">
    <source>
        <dbReference type="PROSITE" id="PS50507"/>
    </source>
</evidence>
<evidence type="ECO:0000256" key="7">
    <source>
        <dbReference type="ARBA" id="ARBA00004650"/>
    </source>
</evidence>
<dbReference type="SMART" id="SM00487">
    <property type="entry name" value="DEXDc"/>
    <property type="match status" value="2"/>
</dbReference>
<evidence type="ECO:0000256" key="64">
    <source>
        <dbReference type="ARBA" id="ARBA00056075"/>
    </source>
</evidence>
<evidence type="ECO:0000256" key="66">
    <source>
        <dbReference type="ARBA" id="ARBA00058575"/>
    </source>
</evidence>
<comment type="function">
    <text evidence="56">Packages viral RNA to form a viral nucleocapsid and thereby protects viral RNA. Also plays a role in transcription regulation. Protects the incoming virus against IFN-induced effectors.</text>
</comment>
<dbReference type="GO" id="GO:0019082">
    <property type="term" value="P:viral protein processing"/>
    <property type="evidence" value="ECO:0007669"/>
    <property type="project" value="UniProtKB-UniRule"/>
</dbReference>
<evidence type="ECO:0000256" key="6">
    <source>
        <dbReference type="ARBA" id="ARBA00004563"/>
    </source>
</evidence>
<evidence type="ECO:0000256" key="56">
    <source>
        <dbReference type="ARBA" id="ARBA00034097"/>
    </source>
</evidence>
<evidence type="ECO:0000256" key="20">
    <source>
        <dbReference type="ARBA" id="ARBA00022632"/>
    </source>
</evidence>
<evidence type="ECO:0000256" key="15">
    <source>
        <dbReference type="ARBA" id="ARBA00022506"/>
    </source>
</evidence>
<evidence type="ECO:0000256" key="9">
    <source>
        <dbReference type="ARBA" id="ARBA00020107"/>
    </source>
</evidence>
<keyword evidence="11 72" id="KW-1113">Inhibition of host RLR pathway by virus</keyword>
<evidence type="ECO:0000256" key="18">
    <source>
        <dbReference type="ARBA" id="ARBA00022581"/>
    </source>
</evidence>
<comment type="catalytic activity">
    <reaction evidence="1">
        <text>Leu is conserved at position P1 for all four cleavage sites. Alanine is found at position P1' of the NS4A-NS4B cleavage site, whereas serine is found at position P1' of the NS3-NS4A, NS4B-NS5A and NS5A-NS5B cleavage sites.</text>
        <dbReference type="EC" id="3.4.21.113"/>
    </reaction>
</comment>
<evidence type="ECO:0000256" key="16">
    <source>
        <dbReference type="ARBA" id="ARBA00022510"/>
    </source>
</evidence>
<keyword evidence="35" id="KW-1043">Host membrane</keyword>
<feature type="active site" description="Charge relay system; for serine protease NS3 activity" evidence="71">
    <location>
        <position position="1694"/>
    </location>
</feature>
<dbReference type="GO" id="GO:0033897">
    <property type="term" value="F:ribonuclease T2 activity"/>
    <property type="evidence" value="ECO:0007669"/>
    <property type="project" value="UniProtKB-EC"/>
</dbReference>
<keyword evidence="16" id="KW-1170">Fusion of virus membrane with host endosomal membrane</keyword>
<evidence type="ECO:0000256" key="3">
    <source>
        <dbReference type="ARBA" id="ARBA00004242"/>
    </source>
</evidence>
<dbReference type="Pfam" id="PF16329">
    <property type="entry name" value="Pestivirus_E2"/>
    <property type="match status" value="1"/>
</dbReference>
<feature type="transmembrane region" description="Helical" evidence="74">
    <location>
        <begin position="1036"/>
        <end position="1059"/>
    </location>
</feature>
<dbReference type="GO" id="GO:0005525">
    <property type="term" value="F:GTP binding"/>
    <property type="evidence" value="ECO:0007669"/>
    <property type="project" value="UniProtKB-KW"/>
</dbReference>
<evidence type="ECO:0000256" key="12">
    <source>
        <dbReference type="ARBA" id="ARBA00022484"/>
    </source>
</evidence>
<evidence type="ECO:0000256" key="10">
    <source>
        <dbReference type="ARBA" id="ARBA00022448"/>
    </source>
</evidence>
<comment type="function">
    <text evidence="63">Multifunctional protein that contains an N-terminal protease and a C-terminal helicase, playing essential roles in viral polyprotein processing and viral genome replication. The chymotrypsin-like serine protease activity utilizes NS4A as an essential cofactor and catalyzes the cleavage of the polyprotein leading to the release of NS4A, NS4B, NS5A, and NS5B. Interacts with NS5B to enhance RNA-dependent RNA polymerase activity.</text>
</comment>
<evidence type="ECO:0000256" key="1">
    <source>
        <dbReference type="ARBA" id="ARBA00001160"/>
    </source>
</evidence>
<comment type="subunit">
    <text evidence="70">Interacts with host IFIH1/MDA5; this interaction is involved in the inhibition of IFN-beta production.</text>
</comment>
<evidence type="ECO:0000256" key="40">
    <source>
        <dbReference type="ARBA" id="ARBA00023039"/>
    </source>
</evidence>
<dbReference type="Gene3D" id="2.60.40.3000">
    <property type="entry name" value="Pestivirus envelope glycoprotein E2, domain B"/>
    <property type="match status" value="1"/>
</dbReference>
<dbReference type="InterPro" id="IPR001650">
    <property type="entry name" value="Helicase_C-like"/>
</dbReference>
<feature type="domain" description="RdRp catalytic" evidence="76">
    <location>
        <begin position="4688"/>
        <end position="4811"/>
    </location>
</feature>
<dbReference type="GO" id="GO:0003724">
    <property type="term" value="F:RNA helicase activity"/>
    <property type="evidence" value="ECO:0007669"/>
    <property type="project" value="UniProtKB-EC"/>
</dbReference>
<dbReference type="CDD" id="cd01803">
    <property type="entry name" value="Ubl_ubiquitin"/>
    <property type="match status" value="1"/>
</dbReference>
<dbReference type="GO" id="GO:0004252">
    <property type="term" value="F:serine-type endopeptidase activity"/>
    <property type="evidence" value="ECO:0007669"/>
    <property type="project" value="InterPro"/>
</dbReference>
<comment type="catalytic activity">
    <reaction evidence="60">
        <text>a 3'-end 2',3'-cyclophospho-ribonucleotide-RNA + H2O = a 3'-end 3'-phospho-ribonucleotide-RNA + H(+)</text>
        <dbReference type="Rhea" id="RHEA:68056"/>
        <dbReference type="Rhea" id="RHEA-COMP:10463"/>
        <dbReference type="Rhea" id="RHEA-COMP:10464"/>
        <dbReference type="ChEBI" id="CHEBI:15377"/>
        <dbReference type="ChEBI" id="CHEBI:15378"/>
        <dbReference type="ChEBI" id="CHEBI:83062"/>
        <dbReference type="ChEBI" id="CHEBI:83064"/>
    </reaction>
    <physiologicalReaction direction="left-to-right" evidence="60">
        <dbReference type="Rhea" id="RHEA:68057"/>
    </physiologicalReaction>
</comment>
<keyword evidence="12" id="KW-0696">RNA-directed RNA polymerase</keyword>
<dbReference type="InterPro" id="IPR021824">
    <property type="entry name" value="Capsid-C_pestivirus"/>
</dbReference>
<evidence type="ECO:0000259" key="78">
    <source>
        <dbReference type="PROSITE" id="PS51194"/>
    </source>
</evidence>
<dbReference type="InterPro" id="IPR019954">
    <property type="entry name" value="Ubiquitin_CS"/>
</dbReference>
<dbReference type="FunFam" id="3.10.20.90:FF:000158">
    <property type="entry name" value="Polyubiquitin 5"/>
    <property type="match status" value="1"/>
</dbReference>
<evidence type="ECO:0000256" key="54">
    <source>
        <dbReference type="ARBA" id="ARBA00023576"/>
    </source>
</evidence>
<dbReference type="InterPro" id="IPR036430">
    <property type="entry name" value="RNase_T2-like_sf"/>
</dbReference>
<keyword evidence="50" id="KW-0899">Viral immunoevasion</keyword>
<feature type="region of interest" description="Disordered" evidence="73">
    <location>
        <begin position="223"/>
        <end position="244"/>
    </location>
</feature>